<keyword evidence="7" id="KW-1185">Reference proteome</keyword>
<evidence type="ECO:0000313" key="6">
    <source>
        <dbReference type="EMBL" id="KAJ7075998.1"/>
    </source>
</evidence>
<keyword evidence="2 4" id="KW-0863">Zinc-finger</keyword>
<accession>A0AAD6TTA4</accession>
<dbReference type="Pfam" id="PF01753">
    <property type="entry name" value="zf-MYND"/>
    <property type="match status" value="1"/>
</dbReference>
<dbReference type="AlphaFoldDB" id="A0AAD6TTA4"/>
<gene>
    <name evidence="6" type="ORF">B0H15DRAFT_865096</name>
</gene>
<comment type="caution">
    <text evidence="6">The sequence shown here is derived from an EMBL/GenBank/DDBJ whole genome shotgun (WGS) entry which is preliminary data.</text>
</comment>
<organism evidence="6 7">
    <name type="scientific">Mycena belliarum</name>
    <dbReference type="NCBI Taxonomy" id="1033014"/>
    <lineage>
        <taxon>Eukaryota</taxon>
        <taxon>Fungi</taxon>
        <taxon>Dikarya</taxon>
        <taxon>Basidiomycota</taxon>
        <taxon>Agaricomycotina</taxon>
        <taxon>Agaricomycetes</taxon>
        <taxon>Agaricomycetidae</taxon>
        <taxon>Agaricales</taxon>
        <taxon>Marasmiineae</taxon>
        <taxon>Mycenaceae</taxon>
        <taxon>Mycena</taxon>
    </lineage>
</organism>
<keyword evidence="3" id="KW-0862">Zinc</keyword>
<evidence type="ECO:0000256" key="1">
    <source>
        <dbReference type="ARBA" id="ARBA00022723"/>
    </source>
</evidence>
<protein>
    <recommendedName>
        <fullName evidence="5">MYND-type domain-containing protein</fullName>
    </recommendedName>
</protein>
<sequence length="535" mass="58569">MFILIVVKTCTAYVTVSQRITSMSVESFNKIPRGLRIGTGRVPNVWYFDVRYIQLEPPSHVVVLLQPESSLAHTAFVPVGQPQHLGFTFFPETAAEAAGEVAKALIHTFASGTFKKNSSSSTPYAPWSFTTDDRNLAREVGAELKRLGVTAPELWDIKFVPRLRKQADAAFGPAFESIRAARGFPSATFNAPTGISFTNFKIAQWVEPKSSEIDAALAYCKRLADANPKEGGADFADLRKDIRIAIEVLPKRKSATVLSEADAGNPRAALEYSLRLQFGIQCTASRPLCRKYLIKAVLSEKADNTLKSIAHSLLIEWYSLNVFENGTYPNRYINAAAYSTNEAIRLAAGVASPVVLYFAKNTLDKLAEGNIEFRAQYKRIWAAKAKREQEMAEADSKAVLKRMKQPNRYMCATVGCPVMADSGRMLSKCSGKCDADKKPSYCGKECQKADWKNHKPFCRPGAACSVLVRPERGPSASKDGAIEVPVRNPNGTTTFVSSSTLDSETLKEMKAIVEAAGPFASGGLGDAISMERMMI</sequence>
<evidence type="ECO:0000256" key="2">
    <source>
        <dbReference type="ARBA" id="ARBA00022771"/>
    </source>
</evidence>
<dbReference type="Proteomes" id="UP001222325">
    <property type="component" value="Unassembled WGS sequence"/>
</dbReference>
<dbReference type="PROSITE" id="PS50865">
    <property type="entry name" value="ZF_MYND_2"/>
    <property type="match status" value="1"/>
</dbReference>
<name>A0AAD6TTA4_9AGAR</name>
<dbReference type="GO" id="GO:0008270">
    <property type="term" value="F:zinc ion binding"/>
    <property type="evidence" value="ECO:0007669"/>
    <property type="project" value="UniProtKB-KW"/>
</dbReference>
<dbReference type="SUPFAM" id="SSF144232">
    <property type="entry name" value="HIT/MYND zinc finger-like"/>
    <property type="match status" value="1"/>
</dbReference>
<evidence type="ECO:0000256" key="4">
    <source>
        <dbReference type="PROSITE-ProRule" id="PRU00134"/>
    </source>
</evidence>
<dbReference type="Gene3D" id="6.10.140.2220">
    <property type="match status" value="1"/>
</dbReference>
<evidence type="ECO:0000256" key="3">
    <source>
        <dbReference type="ARBA" id="ARBA00022833"/>
    </source>
</evidence>
<reference evidence="6" key="1">
    <citation type="submission" date="2023-03" db="EMBL/GenBank/DDBJ databases">
        <title>Massive genome expansion in bonnet fungi (Mycena s.s.) driven by repeated elements and novel gene families across ecological guilds.</title>
        <authorList>
            <consortium name="Lawrence Berkeley National Laboratory"/>
            <person name="Harder C.B."/>
            <person name="Miyauchi S."/>
            <person name="Viragh M."/>
            <person name="Kuo A."/>
            <person name="Thoen E."/>
            <person name="Andreopoulos B."/>
            <person name="Lu D."/>
            <person name="Skrede I."/>
            <person name="Drula E."/>
            <person name="Henrissat B."/>
            <person name="Morin E."/>
            <person name="Kohler A."/>
            <person name="Barry K."/>
            <person name="LaButti K."/>
            <person name="Morin E."/>
            <person name="Salamov A."/>
            <person name="Lipzen A."/>
            <person name="Mereny Z."/>
            <person name="Hegedus B."/>
            <person name="Baldrian P."/>
            <person name="Stursova M."/>
            <person name="Weitz H."/>
            <person name="Taylor A."/>
            <person name="Grigoriev I.V."/>
            <person name="Nagy L.G."/>
            <person name="Martin F."/>
            <person name="Kauserud H."/>
        </authorList>
    </citation>
    <scope>NUCLEOTIDE SEQUENCE</scope>
    <source>
        <strain evidence="6">CBHHK173m</strain>
    </source>
</reference>
<evidence type="ECO:0000259" key="5">
    <source>
        <dbReference type="PROSITE" id="PS50865"/>
    </source>
</evidence>
<keyword evidence="1" id="KW-0479">Metal-binding</keyword>
<dbReference type="InterPro" id="IPR002893">
    <property type="entry name" value="Znf_MYND"/>
</dbReference>
<proteinExistence type="predicted"/>
<dbReference type="EMBL" id="JARJCN010000086">
    <property type="protein sequence ID" value="KAJ7075998.1"/>
    <property type="molecule type" value="Genomic_DNA"/>
</dbReference>
<feature type="domain" description="MYND-type" evidence="5">
    <location>
        <begin position="411"/>
        <end position="458"/>
    </location>
</feature>
<evidence type="ECO:0000313" key="7">
    <source>
        <dbReference type="Proteomes" id="UP001222325"/>
    </source>
</evidence>